<evidence type="ECO:0000256" key="8">
    <source>
        <dbReference type="ARBA" id="ARBA00023136"/>
    </source>
</evidence>
<keyword evidence="6 9" id="KW-0812">Transmembrane</keyword>
<keyword evidence="5" id="KW-0762">Sugar transport</keyword>
<dbReference type="GO" id="GO:0005886">
    <property type="term" value="C:plasma membrane"/>
    <property type="evidence" value="ECO:0007669"/>
    <property type="project" value="UniProtKB-SubCell"/>
</dbReference>
<comment type="subcellular location">
    <subcellularLocation>
        <location evidence="1">Cell membrane</location>
        <topology evidence="1">Multi-pass membrane protein</topology>
    </subcellularLocation>
</comment>
<dbReference type="GO" id="GO:0022857">
    <property type="term" value="F:transmembrane transporter activity"/>
    <property type="evidence" value="ECO:0007669"/>
    <property type="project" value="InterPro"/>
</dbReference>
<evidence type="ECO:0000256" key="6">
    <source>
        <dbReference type="ARBA" id="ARBA00022692"/>
    </source>
</evidence>
<keyword evidence="2" id="KW-0813">Transport</keyword>
<feature type="transmembrane region" description="Helical" evidence="9">
    <location>
        <begin position="110"/>
        <end position="135"/>
    </location>
</feature>
<feature type="transmembrane region" description="Helical" evidence="9">
    <location>
        <begin position="33"/>
        <end position="55"/>
    </location>
</feature>
<dbReference type="InterPro" id="IPR001851">
    <property type="entry name" value="ABC_transp_permease"/>
</dbReference>
<name>A0A6J6CAS5_9ZZZZ</name>
<evidence type="ECO:0000256" key="1">
    <source>
        <dbReference type="ARBA" id="ARBA00004651"/>
    </source>
</evidence>
<keyword evidence="3" id="KW-1003">Cell membrane</keyword>
<evidence type="ECO:0000256" key="3">
    <source>
        <dbReference type="ARBA" id="ARBA00022475"/>
    </source>
</evidence>
<dbReference type="PANTHER" id="PTHR32196:SF32">
    <property type="entry name" value="XYLOSE TRANSPORT SYSTEM PERMEASE PROTEIN XYLH"/>
    <property type="match status" value="1"/>
</dbReference>
<feature type="transmembrane region" description="Helical" evidence="9">
    <location>
        <begin position="251"/>
        <end position="272"/>
    </location>
</feature>
<feature type="transmembrane region" description="Helical" evidence="9">
    <location>
        <begin position="215"/>
        <end position="239"/>
    </location>
</feature>
<proteinExistence type="predicted"/>
<sequence>MSDNITIKTGQEGTAADQFRAYGSRLKNGEMGALPAVGALVLLIVLFSSLSPFFLTNINIANLFTQAATLTMLAAALVFVLMLGEIDLSAGVTAGTGMALFVKFNSVDGWPWPISFAMAFALAFVIGSFLGFFVAKVGVPSFVMSLAVYLALPGVMLLILGDGGLLRLEVPEIKAIMNTNLPDWGGWLTLIVSLILTFAIGFWDRTRRLKAKLPARPLSLLLLKVGSIAVIGSIGVYFLNMQRSLVATNPIQGVPTVIPIVLFILFVGTFVLDRTKFGRHMYAVGGNPEAARRAGIKVDKIRISAFIICSFLAMISGVLNVSRIGNVESSAGRAIVLSGVAAAVVGGVSLFGGRGRLAHAAIGAMVIAVIDNGLGLLGMPAGIAFIITGTVLLIAATADALARKRSGGPLIRT</sequence>
<reference evidence="10" key="1">
    <citation type="submission" date="2020-05" db="EMBL/GenBank/DDBJ databases">
        <authorList>
            <person name="Chiriac C."/>
            <person name="Salcher M."/>
            <person name="Ghai R."/>
            <person name="Kavagutti S V."/>
        </authorList>
    </citation>
    <scope>NUCLEOTIDE SEQUENCE</scope>
</reference>
<evidence type="ECO:0000256" key="9">
    <source>
        <dbReference type="SAM" id="Phobius"/>
    </source>
</evidence>
<dbReference type="EMBL" id="CAEZSZ010000005">
    <property type="protein sequence ID" value="CAB4548532.1"/>
    <property type="molecule type" value="Genomic_DNA"/>
</dbReference>
<evidence type="ECO:0000313" key="10">
    <source>
        <dbReference type="EMBL" id="CAB4548532.1"/>
    </source>
</evidence>
<feature type="transmembrane region" description="Helical" evidence="9">
    <location>
        <begin position="142"/>
        <end position="161"/>
    </location>
</feature>
<gene>
    <name evidence="10" type="ORF">UFOPK1561_00101</name>
</gene>
<feature type="transmembrane region" description="Helical" evidence="9">
    <location>
        <begin position="67"/>
        <end position="90"/>
    </location>
</feature>
<feature type="transmembrane region" description="Helical" evidence="9">
    <location>
        <begin position="331"/>
        <end position="351"/>
    </location>
</feature>
<dbReference type="Pfam" id="PF02653">
    <property type="entry name" value="BPD_transp_2"/>
    <property type="match status" value="2"/>
</dbReference>
<evidence type="ECO:0000256" key="4">
    <source>
        <dbReference type="ARBA" id="ARBA00022519"/>
    </source>
</evidence>
<organism evidence="10">
    <name type="scientific">freshwater metagenome</name>
    <dbReference type="NCBI Taxonomy" id="449393"/>
    <lineage>
        <taxon>unclassified sequences</taxon>
        <taxon>metagenomes</taxon>
        <taxon>ecological metagenomes</taxon>
    </lineage>
</organism>
<dbReference type="CDD" id="cd06579">
    <property type="entry name" value="TM_PBP1_transp_AraH_like"/>
    <property type="match status" value="1"/>
</dbReference>
<dbReference type="PANTHER" id="PTHR32196">
    <property type="entry name" value="ABC TRANSPORTER PERMEASE PROTEIN YPHD-RELATED-RELATED"/>
    <property type="match status" value="1"/>
</dbReference>
<feature type="transmembrane region" description="Helical" evidence="9">
    <location>
        <begin position="184"/>
        <end position="203"/>
    </location>
</feature>
<dbReference type="AlphaFoldDB" id="A0A6J6CAS5"/>
<keyword evidence="4" id="KW-0997">Cell inner membrane</keyword>
<protein>
    <submittedName>
        <fullName evidence="10">Unannotated protein</fullName>
    </submittedName>
</protein>
<evidence type="ECO:0000256" key="5">
    <source>
        <dbReference type="ARBA" id="ARBA00022597"/>
    </source>
</evidence>
<keyword evidence="7 9" id="KW-1133">Transmembrane helix</keyword>
<keyword evidence="8 9" id="KW-0472">Membrane</keyword>
<evidence type="ECO:0000256" key="2">
    <source>
        <dbReference type="ARBA" id="ARBA00022448"/>
    </source>
</evidence>
<feature type="transmembrane region" description="Helical" evidence="9">
    <location>
        <begin position="301"/>
        <end position="319"/>
    </location>
</feature>
<evidence type="ECO:0000256" key="7">
    <source>
        <dbReference type="ARBA" id="ARBA00022989"/>
    </source>
</evidence>
<accession>A0A6J6CAS5</accession>
<feature type="transmembrane region" description="Helical" evidence="9">
    <location>
        <begin position="383"/>
        <end position="402"/>
    </location>
</feature>